<dbReference type="PANTHER" id="PTHR34023:SF4">
    <property type="entry name" value="RNASE H TYPE-1 DOMAIN-CONTAINING PROTEIN"/>
    <property type="match status" value="1"/>
</dbReference>
<evidence type="ECO:0000313" key="3">
    <source>
        <dbReference type="Proteomes" id="UP000187203"/>
    </source>
</evidence>
<protein>
    <recommendedName>
        <fullName evidence="4">RNase H type-1 domain-containing protein</fullName>
    </recommendedName>
</protein>
<feature type="compositionally biased region" description="Acidic residues" evidence="1">
    <location>
        <begin position="42"/>
        <end position="52"/>
    </location>
</feature>
<dbReference type="OrthoDB" id="1938625at2759"/>
<reference evidence="3" key="1">
    <citation type="submission" date="2013-09" db="EMBL/GenBank/DDBJ databases">
        <title>Corchorus olitorius genome sequencing.</title>
        <authorList>
            <person name="Alam M."/>
            <person name="Haque M.S."/>
            <person name="Islam M.S."/>
            <person name="Emdad E.M."/>
            <person name="Islam M.M."/>
            <person name="Ahmed B."/>
            <person name="Halim A."/>
            <person name="Hossen Q.M.M."/>
            <person name="Hossain M.Z."/>
            <person name="Ahmed R."/>
            <person name="Khan M.M."/>
            <person name="Islam R."/>
            <person name="Rashid M.M."/>
            <person name="Khan S.A."/>
            <person name="Rahman M.S."/>
            <person name="Alam M."/>
            <person name="Yahiya A.S."/>
            <person name="Khan M.S."/>
            <person name="Azam M.S."/>
            <person name="Haque T."/>
            <person name="Lashkar M.Z.H."/>
            <person name="Akhand A.I."/>
            <person name="Morshed G."/>
            <person name="Roy S."/>
            <person name="Uddin K.S."/>
            <person name="Rabeya T."/>
            <person name="Hossain A.S."/>
            <person name="Chowdhury A."/>
            <person name="Snigdha A.R."/>
            <person name="Mortoza M.S."/>
            <person name="Matin S.A."/>
            <person name="Hoque S.M.E."/>
            <person name="Islam M.K."/>
            <person name="Roy D.K."/>
            <person name="Haider R."/>
            <person name="Moosa M.M."/>
            <person name="Elias S.M."/>
            <person name="Hasan A.M."/>
            <person name="Jahan S."/>
            <person name="Shafiuddin M."/>
            <person name="Mahmood N."/>
            <person name="Shommy N.S."/>
        </authorList>
    </citation>
    <scope>NUCLEOTIDE SEQUENCE [LARGE SCALE GENOMIC DNA]</scope>
    <source>
        <strain evidence="3">cv. O-4</strain>
    </source>
</reference>
<feature type="compositionally biased region" description="Polar residues" evidence="1">
    <location>
        <begin position="1"/>
        <end position="12"/>
    </location>
</feature>
<feature type="compositionally biased region" description="Basic and acidic residues" evidence="1">
    <location>
        <begin position="188"/>
        <end position="203"/>
    </location>
</feature>
<proteinExistence type="predicted"/>
<comment type="caution">
    <text evidence="2">The sequence shown here is derived from an EMBL/GenBank/DDBJ whole genome shotgun (WGS) entry which is preliminary data.</text>
</comment>
<dbReference type="EMBL" id="AWUE01023220">
    <property type="protein sequence ID" value="OMO54559.1"/>
    <property type="molecule type" value="Genomic_DNA"/>
</dbReference>
<keyword evidence="3" id="KW-1185">Reference proteome</keyword>
<dbReference type="PANTHER" id="PTHR34023">
    <property type="entry name" value="RNASE H DOMAIN-CONTAINING PROTEIN"/>
    <property type="match status" value="1"/>
</dbReference>
<organism evidence="2 3">
    <name type="scientific">Corchorus olitorius</name>
    <dbReference type="NCBI Taxonomy" id="93759"/>
    <lineage>
        <taxon>Eukaryota</taxon>
        <taxon>Viridiplantae</taxon>
        <taxon>Streptophyta</taxon>
        <taxon>Embryophyta</taxon>
        <taxon>Tracheophyta</taxon>
        <taxon>Spermatophyta</taxon>
        <taxon>Magnoliopsida</taxon>
        <taxon>eudicotyledons</taxon>
        <taxon>Gunneridae</taxon>
        <taxon>Pentapetalae</taxon>
        <taxon>rosids</taxon>
        <taxon>malvids</taxon>
        <taxon>Malvales</taxon>
        <taxon>Malvaceae</taxon>
        <taxon>Grewioideae</taxon>
        <taxon>Apeibeae</taxon>
        <taxon>Corchorus</taxon>
    </lineage>
</organism>
<dbReference type="AlphaFoldDB" id="A0A1R3G8Z3"/>
<sequence length="544" mass="61219">MENSPLTNPSSTDLRDEALRRSKKKYKKRRSEASSEQAMVDESYEVLQEEGAPDSPSATVPLKGEWTEVEAGDDNIMFDDSVSGAEDGEDPSQAAFESPSNPTFGPWMIVQGKTRLPVKEMVDMGKTIVAPNQGHDSRNRFHSLQGVKEDSREKSRDYIVDSKEKIKETVVENNSKMNGASGYGRKVSKPEKDMRVKSKEDGLPKTIVNSGSEVDMSLPFDAISLPPQQPSSVVSEAATPNMLHLVNDGKEADVSARTKRAFRFQAMWRDEHGFDAIMMDQDELKQLVVVYYKDLLSVGNGEVRPLVPISQPVLSLDEKINLQKGISFNEVRCALFKMKPWKAPKVDGFQAGVYQAYWDDFCASLFKLVTDAFDSAETIRPVLDSFCLASGAKVSLEKSRMWISPKASGVGCVLYRELIDKVNTRLSGWKSKLPVSCRNNLDMLNRRILWGGTESKRALQLVKWNEFHSLGDLLMDIKEMLRWDWQCHYKHTLREGNFCADKLSKMGCELDADFEVYHAPPLEVVDAFRVDRQSVAFPRGFKLS</sequence>
<gene>
    <name evidence="2" type="ORF">COLO4_36419</name>
</gene>
<name>A0A1R3G8Z3_9ROSI</name>
<feature type="region of interest" description="Disordered" evidence="1">
    <location>
        <begin position="1"/>
        <end position="106"/>
    </location>
</feature>
<feature type="compositionally biased region" description="Acidic residues" evidence="1">
    <location>
        <begin position="67"/>
        <end position="77"/>
    </location>
</feature>
<feature type="region of interest" description="Disordered" evidence="1">
    <location>
        <begin position="175"/>
        <end position="208"/>
    </location>
</feature>
<accession>A0A1R3G8Z3</accession>
<evidence type="ECO:0008006" key="4">
    <source>
        <dbReference type="Google" id="ProtNLM"/>
    </source>
</evidence>
<dbReference type="Proteomes" id="UP000187203">
    <property type="component" value="Unassembled WGS sequence"/>
</dbReference>
<evidence type="ECO:0000313" key="2">
    <source>
        <dbReference type="EMBL" id="OMO54559.1"/>
    </source>
</evidence>
<evidence type="ECO:0000256" key="1">
    <source>
        <dbReference type="SAM" id="MobiDB-lite"/>
    </source>
</evidence>
<feature type="compositionally biased region" description="Basic residues" evidence="1">
    <location>
        <begin position="21"/>
        <end position="30"/>
    </location>
</feature>